<organism evidence="3 4">
    <name type="scientific">Brockia lithotrophica</name>
    <dbReference type="NCBI Taxonomy" id="933949"/>
    <lineage>
        <taxon>Bacteria</taxon>
        <taxon>Bacillati</taxon>
        <taxon>Bacillota</taxon>
        <taxon>Bacilli</taxon>
        <taxon>Bacillales</taxon>
        <taxon>Bacillales Family X. Incertae Sedis</taxon>
        <taxon>Brockia</taxon>
    </lineage>
</organism>
<evidence type="ECO:0000313" key="4">
    <source>
        <dbReference type="Proteomes" id="UP000244016"/>
    </source>
</evidence>
<reference evidence="3 4" key="1">
    <citation type="submission" date="2017-08" db="EMBL/GenBank/DDBJ databases">
        <title>Burning lignite coal seam in the remote Altai Mountains harbors a hydrogen-driven thermophilic microbial community.</title>
        <authorList>
            <person name="Kadnikov V.V."/>
            <person name="Mardanov A.V."/>
            <person name="Ivasenko D."/>
            <person name="Beletsky A.V."/>
            <person name="Karnachuk O.V."/>
            <person name="Ravin N.V."/>
        </authorList>
    </citation>
    <scope>NUCLEOTIDE SEQUENCE [LARGE SCALE GENOMIC DNA]</scope>
    <source>
        <strain evidence="3">AL31</strain>
    </source>
</reference>
<feature type="domain" description="WCX" evidence="2">
    <location>
        <begin position="256"/>
        <end position="333"/>
    </location>
</feature>
<gene>
    <name evidence="3" type="ORF">BLITH_0223</name>
</gene>
<dbReference type="InterPro" id="IPR051534">
    <property type="entry name" value="CBASS_pafABC_assoc_protein"/>
</dbReference>
<feature type="domain" description="WYL" evidence="1">
    <location>
        <begin position="158"/>
        <end position="226"/>
    </location>
</feature>
<dbReference type="Pfam" id="PF25583">
    <property type="entry name" value="WCX"/>
    <property type="match status" value="1"/>
</dbReference>
<dbReference type="Pfam" id="PF13280">
    <property type="entry name" value="WYL"/>
    <property type="match status" value="1"/>
</dbReference>
<sequence length="353" mass="42383">MRRDRLHRIMFLVETLRRGGRRWTIRALAEAYRDAVGLDRPPSERQLYRDLELLRDDWEAPIEFDRRRKTYRLTDSTWVPKFPAARLTAGEAIALLLALRSIESLEMHVFRDSLRTLQEKLPHLLPEEVGVQRYADIQEAVSFGFPIVRGDADQVAKYLDLFQEAIVQKRIVHMRYYTMHRGEETERDVEPFHLRYYEGVWYLVAYCHLRGEVRTFALDRIRHAEITDRPFSSPDADTFDPEKYFDESWRIERDRERVRVVARFFPPAARYVRERRWHPSQTVLADDGESLVLRFEVLGTNEIRRWLLQYGAQAEVLEPTEFREELQREAEEMYRMYAVPRDLERYDQQIART</sequence>
<dbReference type="PANTHER" id="PTHR34580:SF9">
    <property type="entry name" value="SLL5097 PROTEIN"/>
    <property type="match status" value="1"/>
</dbReference>
<dbReference type="PROSITE" id="PS52050">
    <property type="entry name" value="WYL"/>
    <property type="match status" value="1"/>
</dbReference>
<comment type="caution">
    <text evidence="3">The sequence shown here is derived from an EMBL/GenBank/DDBJ whole genome shotgun (WGS) entry which is preliminary data.</text>
</comment>
<accession>A0A2T5GAC8</accession>
<dbReference type="InterPro" id="IPR026881">
    <property type="entry name" value="WYL_dom"/>
</dbReference>
<dbReference type="AlphaFoldDB" id="A0A2T5GAC8"/>
<name>A0A2T5GAC8_9BACL</name>
<evidence type="ECO:0000313" key="3">
    <source>
        <dbReference type="EMBL" id="PTQ53143.1"/>
    </source>
</evidence>
<evidence type="ECO:0000259" key="1">
    <source>
        <dbReference type="Pfam" id="PF13280"/>
    </source>
</evidence>
<evidence type="ECO:0000259" key="2">
    <source>
        <dbReference type="Pfam" id="PF25583"/>
    </source>
</evidence>
<dbReference type="InterPro" id="IPR057727">
    <property type="entry name" value="WCX_dom"/>
</dbReference>
<dbReference type="PANTHER" id="PTHR34580">
    <property type="match status" value="1"/>
</dbReference>
<protein>
    <submittedName>
        <fullName evidence="3">Transcriptional regulator, DeoR family</fullName>
    </submittedName>
</protein>
<proteinExistence type="predicted"/>
<dbReference type="Proteomes" id="UP000244016">
    <property type="component" value="Unassembled WGS sequence"/>
</dbReference>
<dbReference type="EMBL" id="PEBW01000001">
    <property type="protein sequence ID" value="PTQ53143.1"/>
    <property type="molecule type" value="Genomic_DNA"/>
</dbReference>